<accession>A0A5J5IGW3</accession>
<protein>
    <submittedName>
        <fullName evidence="1">Uncharacterized protein</fullName>
    </submittedName>
</protein>
<sequence>MMEFHDNMPRELFNKELLQLKDASHLVVIYRMDYGETCGLVRTLNDEELLMTATMFARSTLLNDFYTKAILTATELRENSY</sequence>
<comment type="caution">
    <text evidence="1">The sequence shown here is derived from an EMBL/GenBank/DDBJ whole genome shotgun (WGS) entry which is preliminary data.</text>
</comment>
<evidence type="ECO:0000313" key="1">
    <source>
        <dbReference type="EMBL" id="KAA9038446.1"/>
    </source>
</evidence>
<dbReference type="Proteomes" id="UP000326903">
    <property type="component" value="Unassembled WGS sequence"/>
</dbReference>
<dbReference type="AlphaFoldDB" id="A0A5J5IGW3"/>
<proteinExistence type="predicted"/>
<name>A0A5J5IGW3_9BACT</name>
<gene>
    <name evidence="1" type="ORF">FW778_12840</name>
</gene>
<dbReference type="EMBL" id="VYQF01000003">
    <property type="protein sequence ID" value="KAA9038446.1"/>
    <property type="molecule type" value="Genomic_DNA"/>
</dbReference>
<reference evidence="1 2" key="1">
    <citation type="submission" date="2019-09" db="EMBL/GenBank/DDBJ databases">
        <title>Draft genome sequence of Ginsengibacter sp. BR5-29.</title>
        <authorList>
            <person name="Im W.-T."/>
        </authorList>
    </citation>
    <scope>NUCLEOTIDE SEQUENCE [LARGE SCALE GENOMIC DNA]</scope>
    <source>
        <strain evidence="1 2">BR5-29</strain>
    </source>
</reference>
<evidence type="ECO:0000313" key="2">
    <source>
        <dbReference type="Proteomes" id="UP000326903"/>
    </source>
</evidence>
<keyword evidence="2" id="KW-1185">Reference proteome</keyword>
<organism evidence="1 2">
    <name type="scientific">Ginsengibacter hankyongi</name>
    <dbReference type="NCBI Taxonomy" id="2607284"/>
    <lineage>
        <taxon>Bacteria</taxon>
        <taxon>Pseudomonadati</taxon>
        <taxon>Bacteroidota</taxon>
        <taxon>Chitinophagia</taxon>
        <taxon>Chitinophagales</taxon>
        <taxon>Chitinophagaceae</taxon>
        <taxon>Ginsengibacter</taxon>
    </lineage>
</organism>